<dbReference type="InParanoid" id="A0A2P5HIW6"/>
<proteinExistence type="predicted"/>
<evidence type="ECO:0000313" key="3">
    <source>
        <dbReference type="Proteomes" id="UP000094444"/>
    </source>
</evidence>
<gene>
    <name evidence="2" type="ORF">DHEL01_v211411</name>
</gene>
<protein>
    <submittedName>
        <fullName evidence="2">Uncharacterized protein</fullName>
    </submittedName>
</protein>
<evidence type="ECO:0000256" key="1">
    <source>
        <dbReference type="SAM" id="MobiDB-lite"/>
    </source>
</evidence>
<dbReference type="Proteomes" id="UP000094444">
    <property type="component" value="Unassembled WGS sequence"/>
</dbReference>
<evidence type="ECO:0000313" key="2">
    <source>
        <dbReference type="EMBL" id="POS70198.1"/>
    </source>
</evidence>
<dbReference type="EMBL" id="MAVT02001749">
    <property type="protein sequence ID" value="POS70198.1"/>
    <property type="molecule type" value="Genomic_DNA"/>
</dbReference>
<dbReference type="AlphaFoldDB" id="A0A2P5HIW6"/>
<sequence length="525" mass="57721">MSPHARETVESIQAALEPRVRLREEMSHIRRVLALHLLSSYENGPETGALALLGPDCIINSTTGVRGVQRDYLKALHANIKAKQDQEVVRQAVQEGRPPRISATGNATRLEEHVTSIKLERKRARLQAVEKYLEALAQKPAAAPEFVQREEIFKDGHRLPDVPKTVVSGFAVNNGSAKPDLEALVDRLEKAVLRSKLLLKKEEQLLEDVRSRSTSTPETITEGSKLVALSATRNELIGWMEAELGKASHLDDPQQSERDGKQQPVPDRGHVHEQLAAVKDKYTKYVAARKSLAQLVQQPTQTVEMKVPSRNTSDTQRVVARTTLSAHLIMPYIEGLVQVGQAQRSYIAQKSHINAVFAKQTGESIRAVVRLSKESQVIPEHPVPGAARVKTGLGTNPSSNHVDKLSDHVQPWVSAADTAKLATLEAVAEKIEQGQVALENSTRFLAEIDQLLGRNTITGGDPMTDEDTTIDDIWLAESLSPRNGPTSKAHAKNKSNVVKEKQDIWSTLDGSVGLINAEDSPRKLL</sequence>
<reference evidence="2" key="1">
    <citation type="submission" date="2017-09" db="EMBL/GenBank/DDBJ databases">
        <title>Polyketide synthases of a Diaporthe helianthi virulent isolate.</title>
        <authorList>
            <person name="Baroncelli R."/>
        </authorList>
    </citation>
    <scope>NUCLEOTIDE SEQUENCE [LARGE SCALE GENOMIC DNA]</scope>
    <source>
        <strain evidence="2">7/96</strain>
    </source>
</reference>
<keyword evidence="3" id="KW-1185">Reference proteome</keyword>
<comment type="caution">
    <text evidence="2">The sequence shown here is derived from an EMBL/GenBank/DDBJ whole genome shotgun (WGS) entry which is preliminary data.</text>
</comment>
<accession>A0A2P5HIW6</accession>
<organism evidence="2 3">
    <name type="scientific">Diaporthe helianthi</name>
    <dbReference type="NCBI Taxonomy" id="158607"/>
    <lineage>
        <taxon>Eukaryota</taxon>
        <taxon>Fungi</taxon>
        <taxon>Dikarya</taxon>
        <taxon>Ascomycota</taxon>
        <taxon>Pezizomycotina</taxon>
        <taxon>Sordariomycetes</taxon>
        <taxon>Sordariomycetidae</taxon>
        <taxon>Diaporthales</taxon>
        <taxon>Diaporthaceae</taxon>
        <taxon>Diaporthe</taxon>
    </lineage>
</organism>
<dbReference type="OrthoDB" id="5402392at2759"/>
<dbReference type="STRING" id="158607.A0A2P5HIW6"/>
<name>A0A2P5HIW6_DIAHE</name>
<feature type="region of interest" description="Disordered" evidence="1">
    <location>
        <begin position="247"/>
        <end position="268"/>
    </location>
</feature>